<dbReference type="OrthoDB" id="2251369at2759"/>
<dbReference type="InterPro" id="IPR016187">
    <property type="entry name" value="CTDL_fold"/>
</dbReference>
<dbReference type="AlphaFoldDB" id="A0A0B7NIV8"/>
<gene>
    <name evidence="1" type="primary">PARPA_09083.1 scaffold 35524</name>
</gene>
<protein>
    <recommendedName>
        <fullName evidence="3">C-type lectin domain-containing protein</fullName>
    </recommendedName>
</protein>
<name>A0A0B7NIV8_9FUNG</name>
<evidence type="ECO:0000313" key="1">
    <source>
        <dbReference type="EMBL" id="CEP14893.1"/>
    </source>
</evidence>
<organism evidence="1 2">
    <name type="scientific">Parasitella parasitica</name>
    <dbReference type="NCBI Taxonomy" id="35722"/>
    <lineage>
        <taxon>Eukaryota</taxon>
        <taxon>Fungi</taxon>
        <taxon>Fungi incertae sedis</taxon>
        <taxon>Mucoromycota</taxon>
        <taxon>Mucoromycotina</taxon>
        <taxon>Mucoromycetes</taxon>
        <taxon>Mucorales</taxon>
        <taxon>Mucorineae</taxon>
        <taxon>Mucoraceae</taxon>
        <taxon>Parasitella</taxon>
    </lineage>
</organism>
<dbReference type="Proteomes" id="UP000054107">
    <property type="component" value="Unassembled WGS sequence"/>
</dbReference>
<reference evidence="1 2" key="1">
    <citation type="submission" date="2014-09" db="EMBL/GenBank/DDBJ databases">
        <authorList>
            <person name="Ellenberger Sabrina"/>
        </authorList>
    </citation>
    <scope>NUCLEOTIDE SEQUENCE [LARGE SCALE GENOMIC DNA]</scope>
    <source>
        <strain evidence="1 2">CBS 412.66</strain>
    </source>
</reference>
<evidence type="ECO:0008006" key="3">
    <source>
        <dbReference type="Google" id="ProtNLM"/>
    </source>
</evidence>
<proteinExistence type="predicted"/>
<dbReference type="EMBL" id="LN731777">
    <property type="protein sequence ID" value="CEP14893.1"/>
    <property type="molecule type" value="Genomic_DNA"/>
</dbReference>
<keyword evidence="2" id="KW-1185">Reference proteome</keyword>
<accession>A0A0B7NIV8</accession>
<dbReference type="CDD" id="cd00037">
    <property type="entry name" value="CLECT"/>
    <property type="match status" value="1"/>
</dbReference>
<sequence length="251" mass="27021">MAAGQILGTPEVWECDAPGTEGFFISENEVHFEHAAAACANSGGILADITNQNFLFASDIILNCVGENENAWIRSWDYNPTNPQVRDCLAIYVGFSGPGGGIDLECGDSRYALCMEPGRRHLNTGRVRNYGAYNATQTVTVTQTLVPQNTGVFNIPFTYSTNNSDPVTYYGSVSKIETVQATSVSEGQPVVFTIQTVVDNSGSIEQLNPVPSNIEVPGQPFIYTFEAESPENAQEFSLRSSAPASSTLSLP</sequence>
<evidence type="ECO:0000313" key="2">
    <source>
        <dbReference type="Proteomes" id="UP000054107"/>
    </source>
</evidence>
<dbReference type="SUPFAM" id="SSF56436">
    <property type="entry name" value="C-type lectin-like"/>
    <property type="match status" value="1"/>
</dbReference>